<name>A0ABV4BEM3_9GAMM</name>
<accession>A0ABV4BEM3</accession>
<reference evidence="2 3" key="1">
    <citation type="submission" date="2024-05" db="EMBL/GenBank/DDBJ databases">
        <title>Genome Sequence and Characterization of the New Strain Purple Sulfur Bacterium of Genus Thioalkalicoccus.</title>
        <authorList>
            <person name="Bryantseva I.A."/>
            <person name="Kyndt J.A."/>
            <person name="Imhoff J.F."/>
        </authorList>
    </citation>
    <scope>NUCLEOTIDE SEQUENCE [LARGE SCALE GENOMIC DNA]</scope>
    <source>
        <strain evidence="2 3">Um2</strain>
    </source>
</reference>
<dbReference type="NCBIfam" id="TIGR01662">
    <property type="entry name" value="HAD-SF-IIIA"/>
    <property type="match status" value="1"/>
</dbReference>
<sequence>MSLRLIVFDWDGTLMDSEARIVACIQAAFVDIGEPPPPVEAARNVIGLGLEEAMAMLWPDADIEARRAVEDRYRTHFLGGNETPSELFPDARAILSWLDRRGYRLGVATGKSRRGLDEALATTSLDGFFQATRCADETRSKPHPEMLLQLMDELRIAPSETLMVGDTEYDMEMARNAGVGALAVAYGVHARERLLAHRPLGCLEVLGELPAWLECHDPIPDGQSGPGSGNERDRREGTT</sequence>
<feature type="region of interest" description="Disordered" evidence="1">
    <location>
        <begin position="217"/>
        <end position="239"/>
    </location>
</feature>
<dbReference type="Pfam" id="PF13419">
    <property type="entry name" value="HAD_2"/>
    <property type="match status" value="1"/>
</dbReference>
<dbReference type="SUPFAM" id="SSF56784">
    <property type="entry name" value="HAD-like"/>
    <property type="match status" value="1"/>
</dbReference>
<dbReference type="SFLD" id="SFLDS00003">
    <property type="entry name" value="Haloacid_Dehalogenase"/>
    <property type="match status" value="1"/>
</dbReference>
<feature type="compositionally biased region" description="Basic and acidic residues" evidence="1">
    <location>
        <begin position="230"/>
        <end position="239"/>
    </location>
</feature>
<dbReference type="GO" id="GO:0016787">
    <property type="term" value="F:hydrolase activity"/>
    <property type="evidence" value="ECO:0007669"/>
    <property type="project" value="UniProtKB-KW"/>
</dbReference>
<evidence type="ECO:0000313" key="3">
    <source>
        <dbReference type="Proteomes" id="UP001564408"/>
    </source>
</evidence>
<keyword evidence="2" id="KW-0378">Hydrolase</keyword>
<dbReference type="NCBIfam" id="TIGR01509">
    <property type="entry name" value="HAD-SF-IA-v3"/>
    <property type="match status" value="1"/>
</dbReference>
<organism evidence="2 3">
    <name type="scientific">Thioalkalicoccus limnaeus</name>
    <dbReference type="NCBI Taxonomy" id="120681"/>
    <lineage>
        <taxon>Bacteria</taxon>
        <taxon>Pseudomonadati</taxon>
        <taxon>Pseudomonadota</taxon>
        <taxon>Gammaproteobacteria</taxon>
        <taxon>Chromatiales</taxon>
        <taxon>Chromatiaceae</taxon>
        <taxon>Thioalkalicoccus</taxon>
    </lineage>
</organism>
<protein>
    <submittedName>
        <fullName evidence="2">HAD-IA family hydrolase</fullName>
    </submittedName>
</protein>
<dbReference type="InterPro" id="IPR023198">
    <property type="entry name" value="PGP-like_dom2"/>
</dbReference>
<dbReference type="Gene3D" id="3.40.50.1000">
    <property type="entry name" value="HAD superfamily/HAD-like"/>
    <property type="match status" value="1"/>
</dbReference>
<dbReference type="InterPro" id="IPR036412">
    <property type="entry name" value="HAD-like_sf"/>
</dbReference>
<dbReference type="Proteomes" id="UP001564408">
    <property type="component" value="Unassembled WGS sequence"/>
</dbReference>
<dbReference type="EMBL" id="JBDKXB010000008">
    <property type="protein sequence ID" value="MEY6432439.1"/>
    <property type="molecule type" value="Genomic_DNA"/>
</dbReference>
<evidence type="ECO:0000256" key="1">
    <source>
        <dbReference type="SAM" id="MobiDB-lite"/>
    </source>
</evidence>
<dbReference type="RefSeq" id="WP_369666826.1">
    <property type="nucleotide sequence ID" value="NZ_JBDKXB010000008.1"/>
</dbReference>
<dbReference type="PANTHER" id="PTHR43434">
    <property type="entry name" value="PHOSPHOGLYCOLATE PHOSPHATASE"/>
    <property type="match status" value="1"/>
</dbReference>
<dbReference type="NCBIfam" id="TIGR01549">
    <property type="entry name" value="HAD-SF-IA-v1"/>
    <property type="match status" value="1"/>
</dbReference>
<comment type="caution">
    <text evidence="2">The sequence shown here is derived from an EMBL/GenBank/DDBJ whole genome shotgun (WGS) entry which is preliminary data.</text>
</comment>
<dbReference type="InterPro" id="IPR006439">
    <property type="entry name" value="HAD-SF_hydro_IA"/>
</dbReference>
<gene>
    <name evidence="2" type="ORF">ABC977_08490</name>
</gene>
<dbReference type="Gene3D" id="1.10.150.240">
    <property type="entry name" value="Putative phosphatase, domain 2"/>
    <property type="match status" value="1"/>
</dbReference>
<keyword evidence="3" id="KW-1185">Reference proteome</keyword>
<dbReference type="InterPro" id="IPR006549">
    <property type="entry name" value="HAD-SF_hydro_IIIA"/>
</dbReference>
<dbReference type="SFLD" id="SFLDG01129">
    <property type="entry name" value="C1.5:_HAD__Beta-PGM__Phosphata"/>
    <property type="match status" value="1"/>
</dbReference>
<dbReference type="InterPro" id="IPR050155">
    <property type="entry name" value="HAD-like_hydrolase_sf"/>
</dbReference>
<dbReference type="SFLD" id="SFLDG01135">
    <property type="entry name" value="C1.5.6:_HAD__Beta-PGM__Phospha"/>
    <property type="match status" value="1"/>
</dbReference>
<dbReference type="PANTHER" id="PTHR43434:SF24">
    <property type="entry name" value="HYDROLASE-RELATED"/>
    <property type="match status" value="1"/>
</dbReference>
<proteinExistence type="predicted"/>
<evidence type="ECO:0000313" key="2">
    <source>
        <dbReference type="EMBL" id="MEY6432439.1"/>
    </source>
</evidence>
<dbReference type="InterPro" id="IPR041492">
    <property type="entry name" value="HAD_2"/>
</dbReference>
<dbReference type="InterPro" id="IPR023214">
    <property type="entry name" value="HAD_sf"/>
</dbReference>